<evidence type="ECO:0000256" key="1">
    <source>
        <dbReference type="SAM" id="SignalP"/>
    </source>
</evidence>
<reference evidence="3 4" key="1">
    <citation type="submission" date="2024-04" db="EMBL/GenBank/DDBJ databases">
        <title>Luteolibacter sp. isolated from soil.</title>
        <authorList>
            <person name="An J."/>
        </authorList>
    </citation>
    <scope>NUCLEOTIDE SEQUENCE [LARGE SCALE GENOMIC DNA]</scope>
    <source>
        <strain evidence="3 4">Y139</strain>
    </source>
</reference>
<evidence type="ECO:0000313" key="3">
    <source>
        <dbReference type="EMBL" id="MEK7950032.1"/>
    </source>
</evidence>
<feature type="signal peptide" evidence="1">
    <location>
        <begin position="1"/>
        <end position="20"/>
    </location>
</feature>
<dbReference type="RefSeq" id="WP_341403446.1">
    <property type="nucleotide sequence ID" value="NZ_JBBUKT010000002.1"/>
</dbReference>
<dbReference type="Pfam" id="PF00059">
    <property type="entry name" value="Lectin_C"/>
    <property type="match status" value="1"/>
</dbReference>
<dbReference type="SUPFAM" id="SSF56436">
    <property type="entry name" value="C-type lectin-like"/>
    <property type="match status" value="1"/>
</dbReference>
<evidence type="ECO:0000259" key="2">
    <source>
        <dbReference type="PROSITE" id="PS50041"/>
    </source>
</evidence>
<organism evidence="3 4">
    <name type="scientific">Luteolibacter soli</name>
    <dbReference type="NCBI Taxonomy" id="3135280"/>
    <lineage>
        <taxon>Bacteria</taxon>
        <taxon>Pseudomonadati</taxon>
        <taxon>Verrucomicrobiota</taxon>
        <taxon>Verrucomicrobiia</taxon>
        <taxon>Verrucomicrobiales</taxon>
        <taxon>Verrucomicrobiaceae</taxon>
        <taxon>Luteolibacter</taxon>
    </lineage>
</organism>
<feature type="chain" id="PRO_5045727329" evidence="1">
    <location>
        <begin position="21"/>
        <end position="609"/>
    </location>
</feature>
<keyword evidence="4" id="KW-1185">Reference proteome</keyword>
<dbReference type="Gene3D" id="3.10.100.10">
    <property type="entry name" value="Mannose-Binding Protein A, subunit A"/>
    <property type="match status" value="1"/>
</dbReference>
<dbReference type="InterPro" id="IPR016187">
    <property type="entry name" value="CTDL_fold"/>
</dbReference>
<dbReference type="InterPro" id="IPR016186">
    <property type="entry name" value="C-type_lectin-like/link_sf"/>
</dbReference>
<dbReference type="PROSITE" id="PS50041">
    <property type="entry name" value="C_TYPE_LECTIN_2"/>
    <property type="match status" value="1"/>
</dbReference>
<name>A0ABU9ATA7_9BACT</name>
<feature type="domain" description="C-type lectin" evidence="2">
    <location>
        <begin position="42"/>
        <end position="157"/>
    </location>
</feature>
<sequence>MNRLSLLLVALVAAPASLLAAVWPDGTLFTAPFGPGGTWNLYKSVATPMSWTEAQSAAERSVDPLGKTGKPGHLICISSAAENMFVYQKVTGHYIWLGLTDSEKRGGKEAGSNRNGGWHWLTGEPYTYQSWRSIEPNEGESTGEDAVAIESSGRWADWPMGADGQTEPRHASMIEWETRSPEPVAGAVKIERVLPEKWAVDLADWKGRVRGEGPWTVMSVLGLDTSSIWSVVQGLQQQMPTSTVAYRMSNMNYHVEHNNFFAGGWVEIKDNPAFPMFMGSCAALHVAKVKLEKPGTWSFNVHCDDYAAVRFPGHKWKSVTGLGGIDPLDAETMYYECESGDGCMVGVIDLPAGESTVEVLLGNRVFDGMIQMLAAPGEHTMDGSTDQWRVPGHKAAGDLAWPGVSSKGWSVIRKNLPTGAKPMEKLMDGMALAEDAPAVTAEGVEKINYIDSDAASDIKFPNPANLPGDEPGGQNQFVVMAQAELVIPRDGMYHIGIHADNRCALRIADQQWLRFVRDTSYNGKIEGDTMHEEDPDRMGTAGQLFGEIELKKGTYTIEAFYVNLKSPTTLSVFGAPAGYAPRLLTKDGGKIEPDIDGLPLVMPVAAAEK</sequence>
<proteinExistence type="predicted"/>
<evidence type="ECO:0000313" key="4">
    <source>
        <dbReference type="Proteomes" id="UP001371305"/>
    </source>
</evidence>
<gene>
    <name evidence="3" type="ORF">WKV53_05980</name>
</gene>
<protein>
    <submittedName>
        <fullName evidence="3">Lectin-like protein</fullName>
    </submittedName>
</protein>
<accession>A0ABU9ATA7</accession>
<comment type="caution">
    <text evidence="3">The sequence shown here is derived from an EMBL/GenBank/DDBJ whole genome shotgun (WGS) entry which is preliminary data.</text>
</comment>
<keyword evidence="1" id="KW-0732">Signal</keyword>
<dbReference type="Proteomes" id="UP001371305">
    <property type="component" value="Unassembled WGS sequence"/>
</dbReference>
<dbReference type="InterPro" id="IPR050111">
    <property type="entry name" value="C-type_lectin/snaclec_domain"/>
</dbReference>
<dbReference type="InterPro" id="IPR001304">
    <property type="entry name" value="C-type_lectin-like"/>
</dbReference>
<dbReference type="EMBL" id="JBBUKT010000002">
    <property type="protein sequence ID" value="MEK7950032.1"/>
    <property type="molecule type" value="Genomic_DNA"/>
</dbReference>
<dbReference type="PANTHER" id="PTHR22803">
    <property type="entry name" value="MANNOSE, PHOSPHOLIPASE, LECTIN RECEPTOR RELATED"/>
    <property type="match status" value="1"/>
</dbReference>